<dbReference type="InterPro" id="IPR013249">
    <property type="entry name" value="RNA_pol_sigma70_r4_t2"/>
</dbReference>
<evidence type="ECO:0000256" key="2">
    <source>
        <dbReference type="ARBA" id="ARBA00023015"/>
    </source>
</evidence>
<evidence type="ECO:0000259" key="6">
    <source>
        <dbReference type="Pfam" id="PF08281"/>
    </source>
</evidence>
<accession>A0A399D1H0</accession>
<organism evidence="7 8">
    <name type="scientific">Mariniphaga sediminis</name>
    <dbReference type="NCBI Taxonomy" id="1628158"/>
    <lineage>
        <taxon>Bacteria</taxon>
        <taxon>Pseudomonadati</taxon>
        <taxon>Bacteroidota</taxon>
        <taxon>Bacteroidia</taxon>
        <taxon>Marinilabiliales</taxon>
        <taxon>Prolixibacteraceae</taxon>
        <taxon>Mariniphaga</taxon>
    </lineage>
</organism>
<dbReference type="GO" id="GO:0006352">
    <property type="term" value="P:DNA-templated transcription initiation"/>
    <property type="evidence" value="ECO:0007669"/>
    <property type="project" value="InterPro"/>
</dbReference>
<proteinExistence type="inferred from homology"/>
<dbReference type="RefSeq" id="WP_119349677.1">
    <property type="nucleotide sequence ID" value="NZ_QWET01000006.1"/>
</dbReference>
<dbReference type="InterPro" id="IPR013324">
    <property type="entry name" value="RNA_pol_sigma_r3/r4-like"/>
</dbReference>
<evidence type="ECO:0000313" key="7">
    <source>
        <dbReference type="EMBL" id="RIH65296.1"/>
    </source>
</evidence>
<dbReference type="SUPFAM" id="SSF88659">
    <property type="entry name" value="Sigma3 and sigma4 domains of RNA polymerase sigma factors"/>
    <property type="match status" value="1"/>
</dbReference>
<dbReference type="EMBL" id="QWET01000006">
    <property type="protein sequence ID" value="RIH65296.1"/>
    <property type="molecule type" value="Genomic_DNA"/>
</dbReference>
<dbReference type="Gene3D" id="1.10.1740.10">
    <property type="match status" value="1"/>
</dbReference>
<dbReference type="SUPFAM" id="SSF88946">
    <property type="entry name" value="Sigma2 domain of RNA polymerase sigma factors"/>
    <property type="match status" value="1"/>
</dbReference>
<dbReference type="PANTHER" id="PTHR43133:SF46">
    <property type="entry name" value="RNA POLYMERASE SIGMA-70 FACTOR ECF SUBFAMILY"/>
    <property type="match status" value="1"/>
</dbReference>
<evidence type="ECO:0000256" key="1">
    <source>
        <dbReference type="ARBA" id="ARBA00010641"/>
    </source>
</evidence>
<dbReference type="InterPro" id="IPR014327">
    <property type="entry name" value="RNA_pol_sigma70_bacteroid"/>
</dbReference>
<evidence type="ECO:0000259" key="5">
    <source>
        <dbReference type="Pfam" id="PF04542"/>
    </source>
</evidence>
<dbReference type="InterPro" id="IPR013325">
    <property type="entry name" value="RNA_pol_sigma_r2"/>
</dbReference>
<keyword evidence="8" id="KW-1185">Reference proteome</keyword>
<dbReference type="OrthoDB" id="1120978at2"/>
<dbReference type="InterPro" id="IPR007627">
    <property type="entry name" value="RNA_pol_sigma70_r2"/>
</dbReference>
<dbReference type="InterPro" id="IPR014284">
    <property type="entry name" value="RNA_pol_sigma-70_dom"/>
</dbReference>
<reference evidence="7 8" key="1">
    <citation type="journal article" date="2015" name="Int. J. Syst. Evol. Microbiol.">
        <title>Mariniphaga sediminis sp. nov., isolated from coastal sediment.</title>
        <authorList>
            <person name="Wang F.Q."/>
            <person name="Shen Q.Y."/>
            <person name="Chen G.J."/>
            <person name="Du Z.J."/>
        </authorList>
    </citation>
    <scope>NUCLEOTIDE SEQUENCE [LARGE SCALE GENOMIC DNA]</scope>
    <source>
        <strain evidence="7 8">SY21</strain>
    </source>
</reference>
<dbReference type="Gene3D" id="1.10.10.10">
    <property type="entry name" value="Winged helix-like DNA-binding domain superfamily/Winged helix DNA-binding domain"/>
    <property type="match status" value="1"/>
</dbReference>
<dbReference type="GO" id="GO:0003677">
    <property type="term" value="F:DNA binding"/>
    <property type="evidence" value="ECO:0007669"/>
    <property type="project" value="InterPro"/>
</dbReference>
<sequence>MFDVKTKSELKKGNPAVFREVFRLLYPRLKGYCKLFISDESEVEDIVQESFLTFWEKHKSINTGKRIESLLFVMVRNRCLNYLKSSRLDWGRISLDNLDVQELQYLYQLDLNEKEEKSLEEMLVLSFREAINNLPDKMKTVFVQCKLEGRKQKEVAEELGISQKMIEKQIAKAKSQIREQLMKQYPTLVVLVAMLLE</sequence>
<dbReference type="InterPro" id="IPR039425">
    <property type="entry name" value="RNA_pol_sigma-70-like"/>
</dbReference>
<feature type="domain" description="RNA polymerase sigma-70 region 2" evidence="5">
    <location>
        <begin position="22"/>
        <end position="86"/>
    </location>
</feature>
<dbReference type="Pfam" id="PF08281">
    <property type="entry name" value="Sigma70_r4_2"/>
    <property type="match status" value="1"/>
</dbReference>
<comment type="similarity">
    <text evidence="1">Belongs to the sigma-70 factor family. ECF subfamily.</text>
</comment>
<evidence type="ECO:0000256" key="3">
    <source>
        <dbReference type="ARBA" id="ARBA00023082"/>
    </source>
</evidence>
<protein>
    <submittedName>
        <fullName evidence="7">RNA polymerase sigma-70 factor</fullName>
    </submittedName>
</protein>
<keyword evidence="4" id="KW-0804">Transcription</keyword>
<dbReference type="Proteomes" id="UP000266441">
    <property type="component" value="Unassembled WGS sequence"/>
</dbReference>
<keyword evidence="3" id="KW-0731">Sigma factor</keyword>
<evidence type="ECO:0000256" key="4">
    <source>
        <dbReference type="ARBA" id="ARBA00023163"/>
    </source>
</evidence>
<comment type="caution">
    <text evidence="7">The sequence shown here is derived from an EMBL/GenBank/DDBJ whole genome shotgun (WGS) entry which is preliminary data.</text>
</comment>
<name>A0A399D1H0_9BACT</name>
<evidence type="ECO:0000313" key="8">
    <source>
        <dbReference type="Proteomes" id="UP000266441"/>
    </source>
</evidence>
<dbReference type="NCBIfam" id="TIGR02985">
    <property type="entry name" value="Sig70_bacteroi1"/>
    <property type="match status" value="1"/>
</dbReference>
<dbReference type="AlphaFoldDB" id="A0A399D1H0"/>
<dbReference type="GO" id="GO:0016987">
    <property type="term" value="F:sigma factor activity"/>
    <property type="evidence" value="ECO:0007669"/>
    <property type="project" value="UniProtKB-KW"/>
</dbReference>
<gene>
    <name evidence="7" type="ORF">D1164_09180</name>
</gene>
<dbReference type="InterPro" id="IPR036388">
    <property type="entry name" value="WH-like_DNA-bd_sf"/>
</dbReference>
<dbReference type="NCBIfam" id="TIGR02937">
    <property type="entry name" value="sigma70-ECF"/>
    <property type="match status" value="1"/>
</dbReference>
<dbReference type="Pfam" id="PF04542">
    <property type="entry name" value="Sigma70_r2"/>
    <property type="match status" value="1"/>
</dbReference>
<feature type="domain" description="RNA polymerase sigma factor 70 region 4 type 2" evidence="6">
    <location>
        <begin position="127"/>
        <end position="176"/>
    </location>
</feature>
<keyword evidence="2" id="KW-0805">Transcription regulation</keyword>
<dbReference type="PANTHER" id="PTHR43133">
    <property type="entry name" value="RNA POLYMERASE ECF-TYPE SIGMA FACTO"/>
    <property type="match status" value="1"/>
</dbReference>